<dbReference type="Pfam" id="PF13489">
    <property type="entry name" value="Methyltransf_23"/>
    <property type="match status" value="1"/>
</dbReference>
<dbReference type="SUPFAM" id="SSF53335">
    <property type="entry name" value="S-adenosyl-L-methionine-dependent methyltransferases"/>
    <property type="match status" value="1"/>
</dbReference>
<proteinExistence type="inferred from homology"/>
<dbReference type="InterPro" id="IPR029063">
    <property type="entry name" value="SAM-dependent_MTases_sf"/>
</dbReference>
<dbReference type="Proteomes" id="UP000054481">
    <property type="component" value="Unassembled WGS sequence"/>
</dbReference>
<dbReference type="GO" id="GO:0008168">
    <property type="term" value="F:methyltransferase activity"/>
    <property type="evidence" value="ECO:0007669"/>
    <property type="project" value="TreeGrafter"/>
</dbReference>
<evidence type="ECO:0000259" key="2">
    <source>
        <dbReference type="Pfam" id="PF05699"/>
    </source>
</evidence>
<dbReference type="PANTHER" id="PTHR43591">
    <property type="entry name" value="METHYLTRANSFERASE"/>
    <property type="match status" value="1"/>
</dbReference>
<organism evidence="3 4">
    <name type="scientific">Hirsutella minnesotensis 3608</name>
    <dbReference type="NCBI Taxonomy" id="1043627"/>
    <lineage>
        <taxon>Eukaryota</taxon>
        <taxon>Fungi</taxon>
        <taxon>Dikarya</taxon>
        <taxon>Ascomycota</taxon>
        <taxon>Pezizomycotina</taxon>
        <taxon>Sordariomycetes</taxon>
        <taxon>Hypocreomycetidae</taxon>
        <taxon>Hypocreales</taxon>
        <taxon>Ophiocordycipitaceae</taxon>
        <taxon>Hirsutella</taxon>
    </lineage>
</organism>
<dbReference type="CDD" id="cd02440">
    <property type="entry name" value="AdoMet_MTases"/>
    <property type="match status" value="1"/>
</dbReference>
<dbReference type="PANTHER" id="PTHR43591:SF10">
    <property type="entry name" value="ABC TRANSMEMBRANE TYPE-1 DOMAIN-CONTAINING PROTEIN-RELATED"/>
    <property type="match status" value="1"/>
</dbReference>
<dbReference type="EMBL" id="KQ030656">
    <property type="protein sequence ID" value="KJZ70012.1"/>
    <property type="molecule type" value="Genomic_DNA"/>
</dbReference>
<dbReference type="InterPro" id="IPR012337">
    <property type="entry name" value="RNaseH-like_sf"/>
</dbReference>
<gene>
    <name evidence="3" type="ORF">HIM_10593</name>
</gene>
<evidence type="ECO:0000313" key="3">
    <source>
        <dbReference type="EMBL" id="KJZ70012.1"/>
    </source>
</evidence>
<evidence type="ECO:0000313" key="4">
    <source>
        <dbReference type="Proteomes" id="UP000054481"/>
    </source>
</evidence>
<dbReference type="InterPro" id="IPR008906">
    <property type="entry name" value="HATC_C_dom"/>
</dbReference>
<comment type="similarity">
    <text evidence="1">Belongs to the methyltransferase superfamily. LaeA methyltransferase family.</text>
</comment>
<keyword evidence="4" id="KW-1185">Reference proteome</keyword>
<evidence type="ECO:0000256" key="1">
    <source>
        <dbReference type="ARBA" id="ARBA00038158"/>
    </source>
</evidence>
<dbReference type="OrthoDB" id="2013972at2759"/>
<feature type="domain" description="HAT C-terminal dimerisation" evidence="2">
    <location>
        <begin position="317"/>
        <end position="397"/>
    </location>
</feature>
<accession>A0A0F7ZX31</accession>
<name>A0A0F7ZX31_9HYPO</name>
<dbReference type="GO" id="GO:0046983">
    <property type="term" value="F:protein dimerization activity"/>
    <property type="evidence" value="ECO:0007669"/>
    <property type="project" value="InterPro"/>
</dbReference>
<dbReference type="Gene3D" id="3.40.50.150">
    <property type="entry name" value="Vaccinia Virus protein VP39"/>
    <property type="match status" value="1"/>
</dbReference>
<dbReference type="Pfam" id="PF05699">
    <property type="entry name" value="Dimer_Tnp_hAT"/>
    <property type="match status" value="1"/>
</dbReference>
<reference evidence="3 4" key="1">
    <citation type="journal article" date="2014" name="Genome Biol. Evol.">
        <title>Comparative genomics and transcriptomics analyses reveal divergent lifestyle features of nematode endoparasitic fungus Hirsutella minnesotensis.</title>
        <authorList>
            <person name="Lai Y."/>
            <person name="Liu K."/>
            <person name="Zhang X."/>
            <person name="Zhang X."/>
            <person name="Li K."/>
            <person name="Wang N."/>
            <person name="Shu C."/>
            <person name="Wu Y."/>
            <person name="Wang C."/>
            <person name="Bushley K.E."/>
            <person name="Xiang M."/>
            <person name="Liu X."/>
        </authorList>
    </citation>
    <scope>NUCLEOTIDE SEQUENCE [LARGE SCALE GENOMIC DNA]</scope>
    <source>
        <strain evidence="3 4">3608</strain>
    </source>
</reference>
<dbReference type="AlphaFoldDB" id="A0A0F7ZX31"/>
<protein>
    <recommendedName>
        <fullName evidence="2">HAT C-terminal dimerisation domain-containing protein</fullName>
    </recommendedName>
</protein>
<sequence length="420" mass="47499">MSETDSACIARSSFDVISLPSSALDHEWRHGRRYHGHHSGAYIYPNDEEEQIRLDMIHQAHLLLHGGSLFLSSIDLTGRSILDIGTGTGIWAVQIADKYPSASVVGLDLSPIQPQIVPPNVQFYVEDVERDWNEIAAYDFIHCRGMSGSITDWPTLFHKIYQALRPGGIIEIHEMLPAIFLTNQEPVLNGPLVDLMRGLVTAHSQIGRSLDPVSNFRTWTEEAGLIEFSEEIFEIPLGSWPEDQQRKNAGKLLASSFNTGLHALTAKAFRDVLSWSTEEVEVFNAYVRQELRQESSRRILHVSVCTARRSAHMDDDEYDVYCREPIMMVSDPLKWWLDPAQRRRFPGLSSMAIDILSIASMSAETEWLFSKAKLSVTDQRGSMNVETLNLLECLRSWDASALRLILPTECQYMDGNHDNL</sequence>
<dbReference type="SUPFAM" id="SSF53098">
    <property type="entry name" value="Ribonuclease H-like"/>
    <property type="match status" value="1"/>
</dbReference>